<accession>A0AAW6DL42</accession>
<organism evidence="1 2">
    <name type="scientific">Mediterraneibacter gnavus</name>
    <name type="common">Ruminococcus gnavus</name>
    <dbReference type="NCBI Taxonomy" id="33038"/>
    <lineage>
        <taxon>Bacteria</taxon>
        <taxon>Bacillati</taxon>
        <taxon>Bacillota</taxon>
        <taxon>Clostridia</taxon>
        <taxon>Lachnospirales</taxon>
        <taxon>Lachnospiraceae</taxon>
        <taxon>Mediterraneibacter</taxon>
    </lineage>
</organism>
<comment type="caution">
    <text evidence="1">The sequence shown here is derived from an EMBL/GenBank/DDBJ whole genome shotgun (WGS) entry which is preliminary data.</text>
</comment>
<name>A0AAW6DL42_MEDGN</name>
<dbReference type="EMBL" id="JAQMLA010000229">
    <property type="protein sequence ID" value="MDB8689098.1"/>
    <property type="molecule type" value="Genomic_DNA"/>
</dbReference>
<evidence type="ECO:0000313" key="2">
    <source>
        <dbReference type="Proteomes" id="UP001212160"/>
    </source>
</evidence>
<proteinExistence type="predicted"/>
<dbReference type="Proteomes" id="UP001212160">
    <property type="component" value="Unassembled WGS sequence"/>
</dbReference>
<protein>
    <submittedName>
        <fullName evidence="1">Transposase</fullName>
    </submittedName>
</protein>
<dbReference type="GO" id="GO:0006313">
    <property type="term" value="P:DNA transposition"/>
    <property type="evidence" value="ECO:0007669"/>
    <property type="project" value="InterPro"/>
</dbReference>
<dbReference type="Pfam" id="PF01527">
    <property type="entry name" value="HTH_Tnp_1"/>
    <property type="match status" value="1"/>
</dbReference>
<sequence length="115" mass="13515">MSRTRRNFSAKFKSELVIELLKGEKDLNTIATENNIQPNLLRNWKKEFLDKASVVFNDTREDNLKEKLALERKEKAEYAKKVGQLTMQVDWLKKKSEETLGSDYESKFSPKPFED</sequence>
<dbReference type="GO" id="GO:0003677">
    <property type="term" value="F:DNA binding"/>
    <property type="evidence" value="ECO:0007669"/>
    <property type="project" value="InterPro"/>
</dbReference>
<dbReference type="RefSeq" id="WP_243039688.1">
    <property type="nucleotide sequence ID" value="NZ_JAQMLA010000229.1"/>
</dbReference>
<dbReference type="AlphaFoldDB" id="A0AAW6DL42"/>
<reference evidence="1" key="1">
    <citation type="submission" date="2023-01" db="EMBL/GenBank/DDBJ databases">
        <title>Human gut microbiome strain richness.</title>
        <authorList>
            <person name="Chen-Liaw A."/>
        </authorList>
    </citation>
    <scope>NUCLEOTIDE SEQUENCE</scope>
    <source>
        <strain evidence="1">RTP21484st1_H11_RTP21484_190118</strain>
    </source>
</reference>
<dbReference type="InterPro" id="IPR009057">
    <property type="entry name" value="Homeodomain-like_sf"/>
</dbReference>
<evidence type="ECO:0000313" key="1">
    <source>
        <dbReference type="EMBL" id="MDB8689098.1"/>
    </source>
</evidence>
<dbReference type="SUPFAM" id="SSF46689">
    <property type="entry name" value="Homeodomain-like"/>
    <property type="match status" value="1"/>
</dbReference>
<dbReference type="GO" id="GO:0004803">
    <property type="term" value="F:transposase activity"/>
    <property type="evidence" value="ECO:0007669"/>
    <property type="project" value="InterPro"/>
</dbReference>
<dbReference type="InterPro" id="IPR002514">
    <property type="entry name" value="Transposase_8"/>
</dbReference>
<gene>
    <name evidence="1" type="ORF">PNW85_21165</name>
</gene>